<organism evidence="4 5">
    <name type="scientific">Candidatus Roizmanbacteria bacterium CG_4_10_14_0_2_um_filter_36_9</name>
    <dbReference type="NCBI Taxonomy" id="1974823"/>
    <lineage>
        <taxon>Bacteria</taxon>
        <taxon>Candidatus Roizmaniibacteriota</taxon>
    </lineage>
</organism>
<sequence length="273" mass="30853">MIYLNGSWIADDEAKISVLDLSVLRGFGIFDYLRTYGKKPFMLESHIDRFFNSAHLMGMEPVLTKAEIADIVLQGIEKSAFAQTNIKFIQTGGVSPDGFTPSEKQSFFVYFYEFHDFPKEQYTQGTAHRTSRVMRQLPEAKTINYAASITEVVKAQKLGFEDILHTDNVGNIYEGTRCNFYGIKNDTLITANKGILEGITRKVIFEIAKELGIEIDFRFVTTAELPELDEAFTSNSSHEIVPTVRIDSTSIGDGVVGPLTIRFMEEFRKRTLN</sequence>
<dbReference type="GO" id="GO:0003824">
    <property type="term" value="F:catalytic activity"/>
    <property type="evidence" value="ECO:0007669"/>
    <property type="project" value="InterPro"/>
</dbReference>
<dbReference type="AlphaFoldDB" id="A0A2M7U3P0"/>
<proteinExistence type="inferred from homology"/>
<dbReference type="PANTHER" id="PTHR42743:SF11">
    <property type="entry name" value="AMINODEOXYCHORISMATE LYASE"/>
    <property type="match status" value="1"/>
</dbReference>
<dbReference type="InterPro" id="IPR001544">
    <property type="entry name" value="Aminotrans_IV"/>
</dbReference>
<keyword evidence="3" id="KW-0663">Pyridoxal phosphate</keyword>
<evidence type="ECO:0000256" key="1">
    <source>
        <dbReference type="ARBA" id="ARBA00001933"/>
    </source>
</evidence>
<dbReference type="EMBL" id="PFOD01000059">
    <property type="protein sequence ID" value="PIZ65143.1"/>
    <property type="molecule type" value="Genomic_DNA"/>
</dbReference>
<dbReference type="Proteomes" id="UP000230027">
    <property type="component" value="Unassembled WGS sequence"/>
</dbReference>
<evidence type="ECO:0000256" key="3">
    <source>
        <dbReference type="ARBA" id="ARBA00022898"/>
    </source>
</evidence>
<reference evidence="5" key="1">
    <citation type="submission" date="2017-09" db="EMBL/GenBank/DDBJ databases">
        <title>Depth-based differentiation of microbial function through sediment-hosted aquifers and enrichment of novel symbionts in the deep terrestrial subsurface.</title>
        <authorList>
            <person name="Probst A.J."/>
            <person name="Ladd B."/>
            <person name="Jarett J.K."/>
            <person name="Geller-Mcgrath D.E."/>
            <person name="Sieber C.M.K."/>
            <person name="Emerson J.B."/>
            <person name="Anantharaman K."/>
            <person name="Thomas B.C."/>
            <person name="Malmstrom R."/>
            <person name="Stieglmeier M."/>
            <person name="Klingl A."/>
            <person name="Woyke T."/>
            <person name="Ryan C.M."/>
            <person name="Banfield J.F."/>
        </authorList>
    </citation>
    <scope>NUCLEOTIDE SEQUENCE [LARGE SCALE GENOMIC DNA]</scope>
</reference>
<name>A0A2M7U3P0_9BACT</name>
<dbReference type="PANTHER" id="PTHR42743">
    <property type="entry name" value="AMINO-ACID AMINOTRANSFERASE"/>
    <property type="match status" value="1"/>
</dbReference>
<accession>A0A2M7U3P0</accession>
<evidence type="ECO:0000256" key="2">
    <source>
        <dbReference type="ARBA" id="ARBA00009320"/>
    </source>
</evidence>
<dbReference type="FunFam" id="3.20.10.10:FF:000002">
    <property type="entry name" value="D-alanine aminotransferase"/>
    <property type="match status" value="1"/>
</dbReference>
<dbReference type="InterPro" id="IPR050571">
    <property type="entry name" value="Class-IV_PLP-Dep_Aminotrnsfr"/>
</dbReference>
<dbReference type="Gene3D" id="3.20.10.10">
    <property type="entry name" value="D-amino Acid Aminotransferase, subunit A, domain 2"/>
    <property type="match status" value="1"/>
</dbReference>
<dbReference type="Pfam" id="PF01063">
    <property type="entry name" value="Aminotran_4"/>
    <property type="match status" value="1"/>
</dbReference>
<evidence type="ECO:0000313" key="5">
    <source>
        <dbReference type="Proteomes" id="UP000230027"/>
    </source>
</evidence>
<dbReference type="InterPro" id="IPR036038">
    <property type="entry name" value="Aminotransferase-like"/>
</dbReference>
<dbReference type="GO" id="GO:0046394">
    <property type="term" value="P:carboxylic acid biosynthetic process"/>
    <property type="evidence" value="ECO:0007669"/>
    <property type="project" value="UniProtKB-ARBA"/>
</dbReference>
<comment type="similarity">
    <text evidence="2">Belongs to the class-IV pyridoxal-phosphate-dependent aminotransferase family.</text>
</comment>
<comment type="caution">
    <text evidence="4">The sequence shown here is derived from an EMBL/GenBank/DDBJ whole genome shotgun (WGS) entry which is preliminary data.</text>
</comment>
<comment type="cofactor">
    <cofactor evidence="1">
        <name>pyridoxal 5'-phosphate</name>
        <dbReference type="ChEBI" id="CHEBI:597326"/>
    </cofactor>
</comment>
<dbReference type="InterPro" id="IPR043132">
    <property type="entry name" value="BCAT-like_C"/>
</dbReference>
<evidence type="ECO:0008006" key="6">
    <source>
        <dbReference type="Google" id="ProtNLM"/>
    </source>
</evidence>
<evidence type="ECO:0000313" key="4">
    <source>
        <dbReference type="EMBL" id="PIZ65143.1"/>
    </source>
</evidence>
<gene>
    <name evidence="4" type="ORF">COY14_03015</name>
</gene>
<dbReference type="Gene3D" id="3.30.470.10">
    <property type="match status" value="1"/>
</dbReference>
<dbReference type="GO" id="GO:0008652">
    <property type="term" value="P:amino acid biosynthetic process"/>
    <property type="evidence" value="ECO:0007669"/>
    <property type="project" value="UniProtKB-ARBA"/>
</dbReference>
<dbReference type="SUPFAM" id="SSF56752">
    <property type="entry name" value="D-aminoacid aminotransferase-like PLP-dependent enzymes"/>
    <property type="match status" value="1"/>
</dbReference>
<dbReference type="InterPro" id="IPR043131">
    <property type="entry name" value="BCAT-like_N"/>
</dbReference>
<protein>
    <recommendedName>
        <fullName evidence="6">Branched-chain amino acid aminotransferase</fullName>
    </recommendedName>
</protein>